<comment type="similarity">
    <text evidence="1 2">Belongs to the peptidase M16 family.</text>
</comment>
<sequence>MINRHELSNGIRVVEEYLPSLRSVSIGIWILSGSRYEVDQNNGISHLIEHMLFKGTSTKSARDIAEAFDAIGGHANAFTSKEYTCLYAKVMDQHADFALELMFDMIFDSTFDEDEIEREKSVIYEEIAMTEDTPDDIIHDYLHDISFKQHPLSKPILGEHKTLESITRENILDYKEQFYTSDRIVISVAGNVTKELSKKIQKLFSNVPNSTSNEDLLMKHYSNDSIRKEKDTAQAHLCLGYKGVPVGDDQIYDINILNNVLGGSMSSRLFQRIREDLGLTYTIFSYHNAFRDNGLMTIYGATTVDQMHQLEEEIYITVQNIKQEGITDKELYNTIQQLKGNLVLGLENPNSRMHRNGMNELLNQPHLTLDELIYKFEHISRDDIVTLADQIFNNSPSKACILPLDV</sequence>
<dbReference type="Pfam" id="PF05193">
    <property type="entry name" value="Peptidase_M16_C"/>
    <property type="match status" value="1"/>
</dbReference>
<organism evidence="5 6">
    <name type="scientific">Piscibacillus salipiscarius</name>
    <dbReference type="NCBI Taxonomy" id="299480"/>
    <lineage>
        <taxon>Bacteria</taxon>
        <taxon>Bacillati</taxon>
        <taxon>Bacillota</taxon>
        <taxon>Bacilli</taxon>
        <taxon>Bacillales</taxon>
        <taxon>Bacillaceae</taxon>
        <taxon>Piscibacillus</taxon>
    </lineage>
</organism>
<evidence type="ECO:0000256" key="1">
    <source>
        <dbReference type="ARBA" id="ARBA00007261"/>
    </source>
</evidence>
<protein>
    <submittedName>
        <fullName evidence="5">M16 family metallopeptidase</fullName>
    </submittedName>
</protein>
<dbReference type="Proteomes" id="UP001597452">
    <property type="component" value="Unassembled WGS sequence"/>
</dbReference>
<dbReference type="RefSeq" id="WP_054751453.1">
    <property type="nucleotide sequence ID" value="NZ_JBHUMZ010000016.1"/>
</dbReference>
<dbReference type="Pfam" id="PF00675">
    <property type="entry name" value="Peptidase_M16"/>
    <property type="match status" value="1"/>
</dbReference>
<dbReference type="PROSITE" id="PS00143">
    <property type="entry name" value="INSULINASE"/>
    <property type="match status" value="1"/>
</dbReference>
<dbReference type="InterPro" id="IPR011249">
    <property type="entry name" value="Metalloenz_LuxS/M16"/>
</dbReference>
<evidence type="ECO:0000259" key="3">
    <source>
        <dbReference type="Pfam" id="PF00675"/>
    </source>
</evidence>
<feature type="domain" description="Peptidase M16 N-terminal" evidence="3">
    <location>
        <begin position="12"/>
        <end position="158"/>
    </location>
</feature>
<comment type="caution">
    <text evidence="5">The sequence shown here is derived from an EMBL/GenBank/DDBJ whole genome shotgun (WGS) entry which is preliminary data.</text>
</comment>
<dbReference type="InterPro" id="IPR007863">
    <property type="entry name" value="Peptidase_M16_C"/>
</dbReference>
<dbReference type="InterPro" id="IPR001431">
    <property type="entry name" value="Pept_M16_Zn_BS"/>
</dbReference>
<proteinExistence type="inferred from homology"/>
<dbReference type="InterPro" id="IPR011765">
    <property type="entry name" value="Pept_M16_N"/>
</dbReference>
<gene>
    <name evidence="5" type="ORF">ACFSW4_05560</name>
</gene>
<evidence type="ECO:0000313" key="6">
    <source>
        <dbReference type="Proteomes" id="UP001597452"/>
    </source>
</evidence>
<evidence type="ECO:0000256" key="2">
    <source>
        <dbReference type="RuleBase" id="RU004447"/>
    </source>
</evidence>
<accession>A0ABW5Q8U2</accession>
<dbReference type="Gene3D" id="3.30.830.10">
    <property type="entry name" value="Metalloenzyme, LuxS/M16 peptidase-like"/>
    <property type="match status" value="2"/>
</dbReference>
<reference evidence="6" key="1">
    <citation type="journal article" date="2019" name="Int. J. Syst. Evol. Microbiol.">
        <title>The Global Catalogue of Microorganisms (GCM) 10K type strain sequencing project: providing services to taxonomists for standard genome sequencing and annotation.</title>
        <authorList>
            <consortium name="The Broad Institute Genomics Platform"/>
            <consortium name="The Broad Institute Genome Sequencing Center for Infectious Disease"/>
            <person name="Wu L."/>
            <person name="Ma J."/>
        </authorList>
    </citation>
    <scope>NUCLEOTIDE SEQUENCE [LARGE SCALE GENOMIC DNA]</scope>
    <source>
        <strain evidence="6">TISTR 1571</strain>
    </source>
</reference>
<keyword evidence="6" id="KW-1185">Reference proteome</keyword>
<dbReference type="PANTHER" id="PTHR11851:SF49">
    <property type="entry name" value="MITOCHONDRIAL-PROCESSING PEPTIDASE SUBUNIT ALPHA"/>
    <property type="match status" value="1"/>
</dbReference>
<dbReference type="EMBL" id="JBHUMZ010000016">
    <property type="protein sequence ID" value="MFD2638323.1"/>
    <property type="molecule type" value="Genomic_DNA"/>
</dbReference>
<feature type="domain" description="Peptidase M16 C-terminal" evidence="4">
    <location>
        <begin position="165"/>
        <end position="338"/>
    </location>
</feature>
<dbReference type="SUPFAM" id="SSF63411">
    <property type="entry name" value="LuxS/MPP-like metallohydrolase"/>
    <property type="match status" value="2"/>
</dbReference>
<evidence type="ECO:0000259" key="4">
    <source>
        <dbReference type="Pfam" id="PF05193"/>
    </source>
</evidence>
<dbReference type="InterPro" id="IPR050361">
    <property type="entry name" value="MPP/UQCRC_Complex"/>
</dbReference>
<evidence type="ECO:0000313" key="5">
    <source>
        <dbReference type="EMBL" id="MFD2638323.1"/>
    </source>
</evidence>
<name>A0ABW5Q8U2_9BACI</name>
<dbReference type="PANTHER" id="PTHR11851">
    <property type="entry name" value="METALLOPROTEASE"/>
    <property type="match status" value="1"/>
</dbReference>